<dbReference type="GO" id="GO:0070006">
    <property type="term" value="F:metalloaminopeptidase activity"/>
    <property type="evidence" value="ECO:0007669"/>
    <property type="project" value="InterPro"/>
</dbReference>
<feature type="region of interest" description="Disordered" evidence="17">
    <location>
        <begin position="885"/>
        <end position="989"/>
    </location>
</feature>
<dbReference type="Pfam" id="PF07535">
    <property type="entry name" value="zf-DBF"/>
    <property type="match status" value="1"/>
</dbReference>
<dbReference type="SUPFAM" id="SSF55920">
    <property type="entry name" value="Creatinase/aminopeptidase"/>
    <property type="match status" value="1"/>
</dbReference>
<dbReference type="SUPFAM" id="SSF52113">
    <property type="entry name" value="BRCT domain"/>
    <property type="match status" value="1"/>
</dbReference>
<proteinExistence type="inferred from homology"/>
<evidence type="ECO:0000313" key="19">
    <source>
        <dbReference type="EMBL" id="GAD93575.1"/>
    </source>
</evidence>
<comment type="cofactor">
    <cofactor evidence="2">
        <name>Mn(2+)</name>
        <dbReference type="ChEBI" id="CHEBI:29035"/>
    </cofactor>
</comment>
<sequence>MSASRSLLRQWPRLLSRSSGSISRPCHVQARLQLARLRTTAPRGYATISAAECKFGQPVHETHPHILQAGELTPGITALEYAHRRSKLANKLPKHAIAVVAAAEVKYRTAGIFYEYHQDSDFFYLTGFNEPGALAIIANDGSGNNHIFHLYVREKDPKVELWDGARSGTQAAMDVFNADETGDIERIKDILPSILSGATEVYTDIKAFDSSRSILSRYLYGSAGESDTIKKLVDPRKVKPLRPILNEMRLFKSESEVVNMRLAGQASGRAFTDSMKGDFTREKDLNAFLQYQFKANGCDGTAFVPVVAGGRNALSIHYTRNDDVLRDGELVLVDGGGEYGHYITDITRTWPVNGKFTDPQRDLYTAVLNVHRSCVALCHEDAGLSLDKLHEIAENGLRDQLKQLGFDVSGSAMRTLFPHHLGHFIGLDVHDCAGYPRRHHLKAGQCITIEPGIYVPDDDRWPEKFRGIGIRIEDSVCVGDDSPIVLSPEAVKEVEDIEALRGRAPLANVPNAANSPHRTGIAAMKRSRTAGSVVDIPYGQPPPKKQHVDRDEPESRSPTRPKTTIYPGAESKFFTKRANNTQPSAFEKKLVAARDKERLSLTKGVRYEKTSAETLDNIRQWQRHYRKAFPQFVFYFDSIPEDVRNKCSRQVTALGAREEKFFSRTVTHVVTTRPIPPETDVPAAAEMNAPSAMEQQSVDGPVQTVNPSLLEKNAELSSHMSLKRNPFDRRTDADLRRDQGGLDVLHRARQMSMKIWALEKLQRMITTINDGDAALSNHLARSNPTGTGRQRGDTDLSQVLRNELSGPSERDPSSYMKDMVMFKGPFIYIHDMDEKTRPVMVREYPKVARRQDGAWPQFRSAPLGKCPFIDEPPSRKEIERARLQKEKEKEKKAAVKIQHGAEQESRNMDPPERTAVKNEAQETDMATIPQVKREESVPASKETEPQKMLPVRPASPRKSSESFIPPNFPRAGPFHLGREPAASGVQPSNITSAIRSQMISSTAAAPGAKAGVSKEVHELKRKVLEKSNGGISTSGVPSSLRTTDLAGTAKAARGQPVKTGRERTQDGLANINEEDTTQSEDDGGHKQRAAAKKASAQKKQKEKKRDPKPGYCENCRDKFDDFEEHIASRKHRKFATTLSNWAELDALLYQLERPLKEEYDYI</sequence>
<dbReference type="SUPFAM" id="SSF53092">
    <property type="entry name" value="Creatinase/prolidase N-terminal domain"/>
    <property type="match status" value="1"/>
</dbReference>
<evidence type="ECO:0000259" key="18">
    <source>
        <dbReference type="PROSITE" id="PS51265"/>
    </source>
</evidence>
<dbReference type="EMBL" id="BAUL01000061">
    <property type="protein sequence ID" value="GAD93575.1"/>
    <property type="molecule type" value="Genomic_DNA"/>
</dbReference>
<dbReference type="GO" id="GO:0005739">
    <property type="term" value="C:mitochondrion"/>
    <property type="evidence" value="ECO:0007669"/>
    <property type="project" value="TreeGrafter"/>
</dbReference>
<evidence type="ECO:0000256" key="11">
    <source>
        <dbReference type="ARBA" id="ARBA00022833"/>
    </source>
</evidence>
<dbReference type="InterPro" id="IPR000994">
    <property type="entry name" value="Pept_M24"/>
</dbReference>
<comment type="similarity">
    <text evidence="4">Belongs to the peptidase M24B family.</text>
</comment>
<dbReference type="eggNOG" id="KOG4139">
    <property type="taxonomic scope" value="Eukaryota"/>
</dbReference>
<evidence type="ECO:0000256" key="3">
    <source>
        <dbReference type="ARBA" id="ARBA00002443"/>
    </source>
</evidence>
<dbReference type="InterPro" id="IPR055116">
    <property type="entry name" value="DBF4_BRCT"/>
</dbReference>
<dbReference type="Gene3D" id="6.10.250.3410">
    <property type="entry name" value="DBF zinc finger"/>
    <property type="match status" value="1"/>
</dbReference>
<evidence type="ECO:0000313" key="20">
    <source>
        <dbReference type="Proteomes" id="UP000018001"/>
    </source>
</evidence>
<dbReference type="Pfam" id="PF05195">
    <property type="entry name" value="AMP_N"/>
    <property type="match status" value="1"/>
</dbReference>
<evidence type="ECO:0000256" key="16">
    <source>
        <dbReference type="PROSITE-ProRule" id="PRU00600"/>
    </source>
</evidence>
<feature type="compositionally biased region" description="Polar residues" evidence="17">
    <location>
        <begin position="1029"/>
        <end position="1042"/>
    </location>
</feature>
<dbReference type="GO" id="GO:0005634">
    <property type="term" value="C:nucleus"/>
    <property type="evidence" value="ECO:0007669"/>
    <property type="project" value="UniProtKB-ARBA"/>
</dbReference>
<keyword evidence="20" id="KW-1185">Reference proteome</keyword>
<dbReference type="InterPro" id="IPR007865">
    <property type="entry name" value="Aminopep_P_N"/>
</dbReference>
<dbReference type="Gene3D" id="3.40.50.10190">
    <property type="entry name" value="BRCT domain"/>
    <property type="match status" value="2"/>
</dbReference>
<dbReference type="Pfam" id="PF00557">
    <property type="entry name" value="Peptidase_M24"/>
    <property type="match status" value="1"/>
</dbReference>
<evidence type="ECO:0000256" key="9">
    <source>
        <dbReference type="ARBA" id="ARBA00022771"/>
    </source>
</evidence>
<dbReference type="PROSITE" id="PS51265">
    <property type="entry name" value="ZF_DBF4"/>
    <property type="match status" value="1"/>
</dbReference>
<evidence type="ECO:0000256" key="2">
    <source>
        <dbReference type="ARBA" id="ARBA00001936"/>
    </source>
</evidence>
<feature type="compositionally biased region" description="Basic residues" evidence="17">
    <location>
        <begin position="1086"/>
        <end position="1102"/>
    </location>
</feature>
<dbReference type="InterPro" id="IPR013939">
    <property type="entry name" value="Regulatory_Dfp1/Him1"/>
</dbReference>
<dbReference type="PANTHER" id="PTHR43226:SF4">
    <property type="entry name" value="XAA-PRO AMINOPEPTIDASE 3"/>
    <property type="match status" value="1"/>
</dbReference>
<dbReference type="GO" id="GO:0008270">
    <property type="term" value="F:zinc ion binding"/>
    <property type="evidence" value="ECO:0007669"/>
    <property type="project" value="UniProtKB-KW"/>
</dbReference>
<evidence type="ECO:0000256" key="14">
    <source>
        <dbReference type="ARBA" id="ARBA00030849"/>
    </source>
</evidence>
<keyword evidence="7" id="KW-0645">Protease</keyword>
<feature type="compositionally biased region" description="Basic and acidic residues" evidence="17">
    <location>
        <begin position="546"/>
        <end position="557"/>
    </location>
</feature>
<keyword evidence="13" id="KW-0464">Manganese</keyword>
<feature type="domain" description="DBF4-type" evidence="18">
    <location>
        <begin position="1105"/>
        <end position="1154"/>
    </location>
</feature>
<name>V5HV69_BYSSN</name>
<dbReference type="GO" id="GO:0030145">
    <property type="term" value="F:manganese ion binding"/>
    <property type="evidence" value="ECO:0007669"/>
    <property type="project" value="InterPro"/>
</dbReference>
<dbReference type="GO" id="GO:0003676">
    <property type="term" value="F:nucleic acid binding"/>
    <property type="evidence" value="ECO:0007669"/>
    <property type="project" value="InterPro"/>
</dbReference>
<dbReference type="CDD" id="cd01087">
    <property type="entry name" value="Prolidase"/>
    <property type="match status" value="1"/>
</dbReference>
<accession>V5HV69</accession>
<dbReference type="SMART" id="SM01011">
    <property type="entry name" value="AMP_N"/>
    <property type="match status" value="1"/>
</dbReference>
<evidence type="ECO:0000256" key="7">
    <source>
        <dbReference type="ARBA" id="ARBA00022670"/>
    </source>
</evidence>
<dbReference type="AlphaFoldDB" id="V5HV69"/>
<dbReference type="Pfam" id="PF22437">
    <property type="entry name" value="DBF4_BRCT"/>
    <property type="match status" value="1"/>
</dbReference>
<evidence type="ECO:0000256" key="17">
    <source>
        <dbReference type="SAM" id="MobiDB-lite"/>
    </source>
</evidence>
<dbReference type="InterPro" id="IPR052433">
    <property type="entry name" value="X-Pro_dipept-like"/>
</dbReference>
<dbReference type="Gene3D" id="3.90.230.10">
    <property type="entry name" value="Creatinase/methionine aminopeptidase superfamily"/>
    <property type="match status" value="1"/>
</dbReference>
<keyword evidence="10" id="KW-0378">Hydrolase</keyword>
<keyword evidence="12" id="KW-0482">Metalloprotease</keyword>
<feature type="compositionally biased region" description="Polar residues" evidence="17">
    <location>
        <begin position="779"/>
        <end position="788"/>
    </location>
</feature>
<feature type="region of interest" description="Disordered" evidence="17">
    <location>
        <begin position="1021"/>
        <end position="1114"/>
    </location>
</feature>
<evidence type="ECO:0000256" key="12">
    <source>
        <dbReference type="ARBA" id="ARBA00023049"/>
    </source>
</evidence>
<dbReference type="InterPro" id="IPR036005">
    <property type="entry name" value="Creatinase/aminopeptidase-like"/>
</dbReference>
<dbReference type="HOGENOM" id="CLU_007134_0_0_1"/>
<evidence type="ECO:0000256" key="13">
    <source>
        <dbReference type="ARBA" id="ARBA00023211"/>
    </source>
</evidence>
<dbReference type="Gene3D" id="3.40.350.10">
    <property type="entry name" value="Creatinase/prolidase N-terminal domain"/>
    <property type="match status" value="1"/>
</dbReference>
<feature type="compositionally biased region" description="Basic and acidic residues" evidence="17">
    <location>
        <begin position="931"/>
        <end position="945"/>
    </location>
</feature>
<feature type="region of interest" description="Disordered" evidence="17">
    <location>
        <begin position="776"/>
        <end position="797"/>
    </location>
</feature>
<comment type="catalytic activity">
    <reaction evidence="1">
        <text>Release of any N-terminal amino acid, including proline, that is linked to proline, even from a dipeptide or tripeptide.</text>
        <dbReference type="EC" id="3.4.11.9"/>
    </reaction>
</comment>
<dbReference type="InterPro" id="IPR038545">
    <property type="entry name" value="Znf_DBF_sf"/>
</dbReference>
<dbReference type="CDD" id="cd00027">
    <property type="entry name" value="BRCT"/>
    <property type="match status" value="1"/>
</dbReference>
<evidence type="ECO:0000256" key="10">
    <source>
        <dbReference type="ARBA" id="ARBA00022801"/>
    </source>
</evidence>
<evidence type="ECO:0000256" key="8">
    <source>
        <dbReference type="ARBA" id="ARBA00022723"/>
    </source>
</evidence>
<keyword evidence="8" id="KW-0479">Metal-binding</keyword>
<dbReference type="PANTHER" id="PTHR43226">
    <property type="entry name" value="XAA-PRO AMINOPEPTIDASE 3"/>
    <property type="match status" value="1"/>
</dbReference>
<evidence type="ECO:0000256" key="15">
    <source>
        <dbReference type="ARBA" id="ARBA00032413"/>
    </source>
</evidence>
<comment type="caution">
    <text evidence="19">The sequence shown here is derived from an EMBL/GenBank/DDBJ whole genome shotgun (WGS) entry which is preliminary data.</text>
</comment>
<dbReference type="eggNOG" id="KOG2414">
    <property type="taxonomic scope" value="Eukaryota"/>
</dbReference>
<evidence type="ECO:0000256" key="4">
    <source>
        <dbReference type="ARBA" id="ARBA00008766"/>
    </source>
</evidence>
<evidence type="ECO:0000256" key="1">
    <source>
        <dbReference type="ARBA" id="ARBA00001424"/>
    </source>
</evidence>
<evidence type="ECO:0000256" key="6">
    <source>
        <dbReference type="ARBA" id="ARBA00022438"/>
    </source>
</evidence>
<dbReference type="InParanoid" id="V5HV69"/>
<keyword evidence="9 16" id="KW-0863">Zinc-finger</keyword>
<feature type="region of interest" description="Disordered" evidence="17">
    <location>
        <begin position="533"/>
        <end position="564"/>
    </location>
</feature>
<dbReference type="FunFam" id="6.10.250.3410:FF:000001">
    <property type="entry name" value="Protein DBF4 homolog A"/>
    <property type="match status" value="1"/>
</dbReference>
<organism evidence="19 20">
    <name type="scientific">Byssochlamys spectabilis (strain No. 5 / NBRC 109023)</name>
    <name type="common">Paecilomyces variotii</name>
    <dbReference type="NCBI Taxonomy" id="1356009"/>
    <lineage>
        <taxon>Eukaryota</taxon>
        <taxon>Fungi</taxon>
        <taxon>Dikarya</taxon>
        <taxon>Ascomycota</taxon>
        <taxon>Pezizomycotina</taxon>
        <taxon>Eurotiomycetes</taxon>
        <taxon>Eurotiomycetidae</taxon>
        <taxon>Eurotiales</taxon>
        <taxon>Thermoascaceae</taxon>
        <taxon>Paecilomyces</taxon>
    </lineage>
</organism>
<dbReference type="OrthoDB" id="4215474at2759"/>
<keyword evidence="11" id="KW-0862">Zinc</keyword>
<reference evidence="20" key="1">
    <citation type="journal article" date="2014" name="Genome Announc.">
        <title>Draft genome sequence of the formaldehyde-resistant fungus Byssochlamys spectabilis No. 5 (anamorph Paecilomyces variotii No. 5) (NBRC109023).</title>
        <authorList>
            <person name="Oka T."/>
            <person name="Ekino K."/>
            <person name="Fukuda K."/>
            <person name="Nomura Y."/>
        </authorList>
    </citation>
    <scope>NUCLEOTIDE SEQUENCE [LARGE SCALE GENOMIC DNA]</scope>
    <source>
        <strain evidence="20">No. 5 / NBRC 109023</strain>
    </source>
</reference>
<protein>
    <recommendedName>
        <fullName evidence="5">Xaa-Pro aminopeptidase</fullName>
        <ecNumber evidence="5">3.4.11.9</ecNumber>
    </recommendedName>
    <alternativeName>
        <fullName evidence="14">Aminoacylproline aminopeptidase</fullName>
    </alternativeName>
    <alternativeName>
        <fullName evidence="15">Prolidase</fullName>
    </alternativeName>
</protein>
<feature type="compositionally biased region" description="Acidic residues" evidence="17">
    <location>
        <begin position="1072"/>
        <end position="1081"/>
    </location>
</feature>
<dbReference type="EC" id="3.4.11.9" evidence="5"/>
<feature type="compositionally biased region" description="Basic and acidic residues" evidence="17">
    <location>
        <begin position="1103"/>
        <end position="1114"/>
    </location>
</feature>
<dbReference type="InterPro" id="IPR006572">
    <property type="entry name" value="Znf_DBF"/>
</dbReference>
<dbReference type="SMART" id="SM00586">
    <property type="entry name" value="ZnF_DBF"/>
    <property type="match status" value="1"/>
</dbReference>
<dbReference type="InterPro" id="IPR036420">
    <property type="entry name" value="BRCT_dom_sf"/>
</dbReference>
<dbReference type="InterPro" id="IPR029149">
    <property type="entry name" value="Creatin/AminoP/Spt16_N"/>
</dbReference>
<dbReference type="GO" id="GO:0006508">
    <property type="term" value="P:proteolysis"/>
    <property type="evidence" value="ECO:0007669"/>
    <property type="project" value="UniProtKB-KW"/>
</dbReference>
<dbReference type="Proteomes" id="UP000018001">
    <property type="component" value="Unassembled WGS sequence"/>
</dbReference>
<comment type="function">
    <text evidence="3">Catalyzes the removal of a penultimate prolyl residue from the N-termini of peptides.</text>
</comment>
<evidence type="ECO:0000256" key="5">
    <source>
        <dbReference type="ARBA" id="ARBA00012574"/>
    </source>
</evidence>
<feature type="compositionally biased region" description="Basic and acidic residues" evidence="17">
    <location>
        <begin position="885"/>
        <end position="920"/>
    </location>
</feature>
<keyword evidence="6" id="KW-0031">Aminopeptidase</keyword>
<dbReference type="Pfam" id="PF08630">
    <property type="entry name" value="Dfp1_Him1_M"/>
    <property type="match status" value="1"/>
</dbReference>
<gene>
    <name evidence="19" type="ORF">PVAR5_2187</name>
</gene>